<keyword evidence="3" id="KW-1185">Reference proteome</keyword>
<dbReference type="EMBL" id="JAOTOJ010000008">
    <property type="protein sequence ID" value="KAK9396432.1"/>
    <property type="molecule type" value="Genomic_DNA"/>
</dbReference>
<protein>
    <submittedName>
        <fullName evidence="2">Uncharacterized protein</fullName>
    </submittedName>
</protein>
<dbReference type="Proteomes" id="UP001474421">
    <property type="component" value="Unassembled WGS sequence"/>
</dbReference>
<comment type="caution">
    <text evidence="2">The sequence shown here is derived from an EMBL/GenBank/DDBJ whole genome shotgun (WGS) entry which is preliminary data.</text>
</comment>
<accession>A0AAW1B4P4</accession>
<evidence type="ECO:0000256" key="1">
    <source>
        <dbReference type="SAM" id="MobiDB-lite"/>
    </source>
</evidence>
<evidence type="ECO:0000313" key="3">
    <source>
        <dbReference type="Proteomes" id="UP001474421"/>
    </source>
</evidence>
<organism evidence="2 3">
    <name type="scientific">Crotalus adamanteus</name>
    <name type="common">Eastern diamondback rattlesnake</name>
    <dbReference type="NCBI Taxonomy" id="8729"/>
    <lineage>
        <taxon>Eukaryota</taxon>
        <taxon>Metazoa</taxon>
        <taxon>Chordata</taxon>
        <taxon>Craniata</taxon>
        <taxon>Vertebrata</taxon>
        <taxon>Euteleostomi</taxon>
        <taxon>Lepidosauria</taxon>
        <taxon>Squamata</taxon>
        <taxon>Bifurcata</taxon>
        <taxon>Unidentata</taxon>
        <taxon>Episquamata</taxon>
        <taxon>Toxicofera</taxon>
        <taxon>Serpentes</taxon>
        <taxon>Colubroidea</taxon>
        <taxon>Viperidae</taxon>
        <taxon>Crotalinae</taxon>
        <taxon>Crotalus</taxon>
    </lineage>
</organism>
<dbReference type="AlphaFoldDB" id="A0AAW1B4P4"/>
<feature type="compositionally biased region" description="Basic residues" evidence="1">
    <location>
        <begin position="33"/>
        <end position="47"/>
    </location>
</feature>
<evidence type="ECO:0000313" key="2">
    <source>
        <dbReference type="EMBL" id="KAK9396432.1"/>
    </source>
</evidence>
<reference evidence="2 3" key="1">
    <citation type="journal article" date="2024" name="Proc. Natl. Acad. Sci. U.S.A.">
        <title>The genetic regulatory architecture and epigenomic basis for age-related changes in rattlesnake venom.</title>
        <authorList>
            <person name="Hogan M.P."/>
            <person name="Holding M.L."/>
            <person name="Nystrom G.S."/>
            <person name="Colston T.J."/>
            <person name="Bartlett D.A."/>
            <person name="Mason A.J."/>
            <person name="Ellsworth S.A."/>
            <person name="Rautsaw R.M."/>
            <person name="Lawrence K.C."/>
            <person name="Strickland J.L."/>
            <person name="He B."/>
            <person name="Fraser P."/>
            <person name="Margres M.J."/>
            <person name="Gilbert D.M."/>
            <person name="Gibbs H.L."/>
            <person name="Parkinson C.L."/>
            <person name="Rokyta D.R."/>
        </authorList>
    </citation>
    <scope>NUCLEOTIDE SEQUENCE [LARGE SCALE GENOMIC DNA]</scope>
    <source>
        <strain evidence="2">DRR0105</strain>
    </source>
</reference>
<gene>
    <name evidence="2" type="ORF">NXF25_019793</name>
</gene>
<feature type="region of interest" description="Disordered" evidence="1">
    <location>
        <begin position="21"/>
        <end position="47"/>
    </location>
</feature>
<proteinExistence type="predicted"/>
<sequence>MRWWSPQGRIGAGGVYRDNFRVSRSFPKSPRKENRRRKKKALSRVGRSFKRNVREGATQRSAFLLKLLKEGKREERQLKLLPSRLARE</sequence>
<name>A0AAW1B4P4_CROAD</name>